<reference evidence="13 14" key="1">
    <citation type="journal article" date="2022" name="Genome Biol. Evol.">
        <title>Host diet, physiology and behaviors set the stage for Lachnospiraceae cladogenesis.</title>
        <authorList>
            <person name="Vera-Ponce De Leon A."/>
            <person name="Schneider M."/>
            <person name="Jahnes B.C."/>
            <person name="Sadowski V."/>
            <person name="Camuy-Velez L.A."/>
            <person name="Duan J."/>
            <person name="Sabree Z.L."/>
        </authorList>
    </citation>
    <scope>NUCLEOTIDE SEQUENCE [LARGE SCALE GENOMIC DNA]</scope>
    <source>
        <strain evidence="13 14">PAL113</strain>
    </source>
</reference>
<keyword evidence="8" id="KW-0143">Chaperone</keyword>
<feature type="transmembrane region" description="Helical" evidence="11">
    <location>
        <begin position="114"/>
        <end position="136"/>
    </location>
</feature>
<evidence type="ECO:0000256" key="6">
    <source>
        <dbReference type="ARBA" id="ARBA00022989"/>
    </source>
</evidence>
<organism evidence="13 14">
    <name type="scientific">Aequitasia blattaphilus</name>
    <dbReference type="NCBI Taxonomy" id="2949332"/>
    <lineage>
        <taxon>Bacteria</taxon>
        <taxon>Bacillati</taxon>
        <taxon>Bacillota</taxon>
        <taxon>Clostridia</taxon>
        <taxon>Lachnospirales</taxon>
        <taxon>Lachnospiraceae</taxon>
        <taxon>Aequitasia</taxon>
    </lineage>
</organism>
<comment type="caution">
    <text evidence="13">The sequence shown here is derived from an EMBL/GenBank/DDBJ whole genome shotgun (WGS) entry which is preliminary data.</text>
</comment>
<keyword evidence="2" id="KW-0813">Transport</keyword>
<evidence type="ECO:0000256" key="7">
    <source>
        <dbReference type="ARBA" id="ARBA00023136"/>
    </source>
</evidence>
<evidence type="ECO:0000256" key="3">
    <source>
        <dbReference type="ARBA" id="ARBA00022475"/>
    </source>
</evidence>
<keyword evidence="6 11" id="KW-1133">Transmembrane helix</keyword>
<feature type="transmembrane region" description="Helical" evidence="11">
    <location>
        <begin position="42"/>
        <end position="64"/>
    </location>
</feature>
<dbReference type="PANTHER" id="PTHR12428:SF65">
    <property type="entry name" value="CYTOCHROME C OXIDASE ASSEMBLY PROTEIN COX18, MITOCHONDRIAL"/>
    <property type="match status" value="1"/>
</dbReference>
<evidence type="ECO:0000256" key="5">
    <source>
        <dbReference type="ARBA" id="ARBA00022927"/>
    </source>
</evidence>
<sequence>MTGLLLSSTANWPIVGQIAWLMGKLMNFIYTTLDQMLTTDVGLVGLSMVIYTVIVYMVMLPMTINQQKSSKMQAAMTPEINKIRDKYKNKKDQTSMMKQQEEMQQVYDKYGTSMLSSCLPLLIQMPFLFALYPVILDIKKYVPAIKNAPAAVNRFLTIPDITVSPADMMKNSGSFGVASWIIIATAIALPLISAVTQFVSNKLLQSANQTSVDSDNPMAGSMKTMTYIMPLMSVFIVFSSPCAIGIYWIVSAFVRLVQQLLVNKHLKKMSIDEIIEKNREKAKKKQEKRGEKAEKINTMANVNTRNIKENVERGNSGISESEREKILKEAKEKTKDAKPGSLADKANLVRKYNENK</sequence>
<dbReference type="InterPro" id="IPR028055">
    <property type="entry name" value="YidC/Oxa/ALB_C"/>
</dbReference>
<feature type="transmembrane region" description="Helical" evidence="11">
    <location>
        <begin position="177"/>
        <end position="199"/>
    </location>
</feature>
<keyword evidence="3" id="KW-1003">Cell membrane</keyword>
<dbReference type="CDD" id="cd20070">
    <property type="entry name" value="5TM_YidC_Alb3"/>
    <property type="match status" value="1"/>
</dbReference>
<keyword evidence="4 9" id="KW-0812">Transmembrane</keyword>
<evidence type="ECO:0000256" key="4">
    <source>
        <dbReference type="ARBA" id="ARBA00022692"/>
    </source>
</evidence>
<dbReference type="Proteomes" id="UP001523566">
    <property type="component" value="Unassembled WGS sequence"/>
</dbReference>
<proteinExistence type="inferred from homology"/>
<feature type="compositionally biased region" description="Basic and acidic residues" evidence="10">
    <location>
        <begin position="320"/>
        <end position="338"/>
    </location>
</feature>
<evidence type="ECO:0000256" key="8">
    <source>
        <dbReference type="ARBA" id="ARBA00023186"/>
    </source>
</evidence>
<dbReference type="InterPro" id="IPR001708">
    <property type="entry name" value="YidC/ALB3/OXA1/COX18"/>
</dbReference>
<keyword evidence="7 11" id="KW-0472">Membrane</keyword>
<dbReference type="Pfam" id="PF02096">
    <property type="entry name" value="60KD_IMP"/>
    <property type="match status" value="1"/>
</dbReference>
<comment type="subcellular location">
    <subcellularLocation>
        <location evidence="1">Cell membrane</location>
        <topology evidence="1">Multi-pass membrane protein</topology>
    </subcellularLocation>
    <subcellularLocation>
        <location evidence="9">Membrane</location>
        <topology evidence="9">Multi-pass membrane protein</topology>
    </subcellularLocation>
</comment>
<dbReference type="RefSeq" id="WP_262066897.1">
    <property type="nucleotide sequence ID" value="NZ_JAMXOD010000018.1"/>
</dbReference>
<dbReference type="InterPro" id="IPR047196">
    <property type="entry name" value="YidC_ALB_C"/>
</dbReference>
<evidence type="ECO:0000259" key="12">
    <source>
        <dbReference type="Pfam" id="PF02096"/>
    </source>
</evidence>
<keyword evidence="5" id="KW-0653">Protein transport</keyword>
<dbReference type="NCBIfam" id="TIGR03592">
    <property type="entry name" value="yidC_oxa1_cterm"/>
    <property type="match status" value="1"/>
</dbReference>
<dbReference type="PANTHER" id="PTHR12428">
    <property type="entry name" value="OXA1"/>
    <property type="match status" value="1"/>
</dbReference>
<dbReference type="EMBL" id="JAMZFW010000018">
    <property type="protein sequence ID" value="MCP1103109.1"/>
    <property type="molecule type" value="Genomic_DNA"/>
</dbReference>
<name>A0ABT1EB99_9FIRM</name>
<feature type="domain" description="Membrane insertase YidC/Oxa/ALB C-terminal" evidence="12">
    <location>
        <begin position="45"/>
        <end position="264"/>
    </location>
</feature>
<evidence type="ECO:0000256" key="9">
    <source>
        <dbReference type="RuleBase" id="RU003945"/>
    </source>
</evidence>
<feature type="transmembrane region" description="Helical" evidence="11">
    <location>
        <begin position="12"/>
        <end position="30"/>
    </location>
</feature>
<evidence type="ECO:0000256" key="11">
    <source>
        <dbReference type="SAM" id="Phobius"/>
    </source>
</evidence>
<accession>A0ABT1EB99</accession>
<feature type="region of interest" description="Disordered" evidence="10">
    <location>
        <begin position="302"/>
        <end position="356"/>
    </location>
</feature>
<feature type="transmembrane region" description="Helical" evidence="11">
    <location>
        <begin position="227"/>
        <end position="250"/>
    </location>
</feature>
<evidence type="ECO:0000256" key="10">
    <source>
        <dbReference type="SAM" id="MobiDB-lite"/>
    </source>
</evidence>
<protein>
    <submittedName>
        <fullName evidence="13">YidC/Oxa1 family membrane protein insertase</fullName>
    </submittedName>
</protein>
<comment type="similarity">
    <text evidence="9">Belongs to the OXA1/ALB3/YidC family.</text>
</comment>
<evidence type="ECO:0000256" key="2">
    <source>
        <dbReference type="ARBA" id="ARBA00022448"/>
    </source>
</evidence>
<evidence type="ECO:0000256" key="1">
    <source>
        <dbReference type="ARBA" id="ARBA00004651"/>
    </source>
</evidence>
<evidence type="ECO:0000313" key="13">
    <source>
        <dbReference type="EMBL" id="MCP1103109.1"/>
    </source>
</evidence>
<keyword evidence="14" id="KW-1185">Reference proteome</keyword>
<evidence type="ECO:0000313" key="14">
    <source>
        <dbReference type="Proteomes" id="UP001523566"/>
    </source>
</evidence>
<gene>
    <name evidence="13" type="ORF">NK125_11840</name>
</gene>